<keyword evidence="9" id="KW-1185">Reference proteome</keyword>
<sequence>MENFAEKIVKYRNKILVAAIVLLFVSVIGYFKTGINYDLLSYLPSSAESMEAQKVLEDYNLASVDFLIVNGKEDKEVAKIKKDIQKIEGVKKVIWRDDVLDLSIPGQAIPESIQKMIYSQDATMLIVTFDEPTSSPKTMKAISKIKKYTKKDCFLAGMSALSEDTKNLTEHDTPVYALIAIVLCMIVLFLGLESTVAPFVFLLGMIFPIVYNFGTNFFLGQISYITKALAVVLQLAVTLDYSIFLLHRYQEEKKNQDNEKAMAKAIHATFTSITSSSITTIAGFLALCVMQLTLGKDIGIVMAKGVVLGVLSTIFILPSLLMLFDKPIEKYKHKTLINELKRLPGFIVNHYKKILIVFVIVFIPFLYGQSHTKQYYDLISGMPEDFASVIGTNQLKEKFDMTTTNFLFVDENLKTKEIQSLCDEIKELDGITNVLAYEEFVGPGVPDSFKPQIIKEIFQNAGKKMIIVNSDYKAATKELNHQLNQMDAILKRYDKNALIGGEGSMTRDLITTTNIDFKVVNILSVILIFLIVTMTFKSIALPVILVLSIEFAITINMGLPYFTGNTLPFIAGIVIGTIQLGATVDYAILMTTRFKEELKKGATVHQAIQIAIQKSSVSIITSGCSFFAACIGVSFVTKMDLIKSLVILLARGALISVISILFVLPSLLICFHSFIEKTTKNWPKGEEI</sequence>
<feature type="transmembrane region" description="Helical" evidence="6">
    <location>
        <begin position="569"/>
        <end position="589"/>
    </location>
</feature>
<feature type="transmembrane region" description="Helical" evidence="6">
    <location>
        <begin position="15"/>
        <end position="35"/>
    </location>
</feature>
<organism evidence="8 9">
    <name type="scientific">Floccifex porci</name>
    <dbReference type="NCBI Taxonomy" id="2606629"/>
    <lineage>
        <taxon>Bacteria</taxon>
        <taxon>Bacillati</taxon>
        <taxon>Bacillota</taxon>
        <taxon>Erysipelotrichia</taxon>
        <taxon>Erysipelotrichales</taxon>
        <taxon>Erysipelotrichaceae</taxon>
        <taxon>Floccifex</taxon>
    </lineage>
</organism>
<dbReference type="PANTHER" id="PTHR33406:SF13">
    <property type="entry name" value="MEMBRANE PROTEIN YDFJ"/>
    <property type="match status" value="1"/>
</dbReference>
<keyword evidence="4 6" id="KW-1133">Transmembrane helix</keyword>
<dbReference type="EMBL" id="VUMM01000022">
    <property type="protein sequence ID" value="MSS02155.1"/>
    <property type="molecule type" value="Genomic_DNA"/>
</dbReference>
<dbReference type="PANTHER" id="PTHR33406">
    <property type="entry name" value="MEMBRANE PROTEIN MJ1562-RELATED"/>
    <property type="match status" value="1"/>
</dbReference>
<dbReference type="Proteomes" id="UP000470082">
    <property type="component" value="Unassembled WGS sequence"/>
</dbReference>
<dbReference type="Gene3D" id="1.20.1640.10">
    <property type="entry name" value="Multidrug efflux transporter AcrB transmembrane domain"/>
    <property type="match status" value="2"/>
</dbReference>
<feature type="transmembrane region" description="Helical" evidence="6">
    <location>
        <begin position="175"/>
        <end position="192"/>
    </location>
</feature>
<evidence type="ECO:0000256" key="5">
    <source>
        <dbReference type="ARBA" id="ARBA00023136"/>
    </source>
</evidence>
<feature type="domain" description="Membrane transport protein MMPL" evidence="7">
    <location>
        <begin position="77"/>
        <end position="324"/>
    </location>
</feature>
<evidence type="ECO:0000256" key="6">
    <source>
        <dbReference type="SAM" id="Phobius"/>
    </source>
</evidence>
<dbReference type="Pfam" id="PF03176">
    <property type="entry name" value="MMPL"/>
    <property type="match status" value="2"/>
</dbReference>
<evidence type="ECO:0000256" key="4">
    <source>
        <dbReference type="ARBA" id="ARBA00022989"/>
    </source>
</evidence>
<dbReference type="InterPro" id="IPR004869">
    <property type="entry name" value="MMPL_dom"/>
</dbReference>
<dbReference type="GO" id="GO:0005886">
    <property type="term" value="C:plasma membrane"/>
    <property type="evidence" value="ECO:0007669"/>
    <property type="project" value="UniProtKB-SubCell"/>
</dbReference>
<dbReference type="RefSeq" id="WP_154461109.1">
    <property type="nucleotide sequence ID" value="NZ_VUMM01000022.1"/>
</dbReference>
<feature type="transmembrane region" description="Helical" evidence="6">
    <location>
        <begin position="298"/>
        <end position="324"/>
    </location>
</feature>
<dbReference type="InterPro" id="IPR050545">
    <property type="entry name" value="Mycobact_MmpL"/>
</dbReference>
<proteinExistence type="predicted"/>
<reference evidence="8 9" key="1">
    <citation type="submission" date="2019-08" db="EMBL/GenBank/DDBJ databases">
        <title>In-depth cultivation of the pig gut microbiome towards novel bacterial diversity and tailored functional studies.</title>
        <authorList>
            <person name="Wylensek D."/>
            <person name="Hitch T.C.A."/>
            <person name="Clavel T."/>
        </authorList>
    </citation>
    <scope>NUCLEOTIDE SEQUENCE [LARGE SCALE GENOMIC DNA]</scope>
    <source>
        <strain evidence="8 9">LKV-178-WT-2G</strain>
    </source>
</reference>
<feature type="transmembrane region" description="Helical" evidence="6">
    <location>
        <begin position="519"/>
        <end position="536"/>
    </location>
</feature>
<feature type="transmembrane region" description="Helical" evidence="6">
    <location>
        <begin position="345"/>
        <end position="367"/>
    </location>
</feature>
<gene>
    <name evidence="8" type="ORF">FYJ50_08655</name>
</gene>
<feature type="transmembrane region" description="Helical" evidence="6">
    <location>
        <begin position="648"/>
        <end position="671"/>
    </location>
</feature>
<evidence type="ECO:0000256" key="3">
    <source>
        <dbReference type="ARBA" id="ARBA00022692"/>
    </source>
</evidence>
<evidence type="ECO:0000313" key="9">
    <source>
        <dbReference type="Proteomes" id="UP000470082"/>
    </source>
</evidence>
<comment type="caution">
    <text evidence="8">The sequence shown here is derived from an EMBL/GenBank/DDBJ whole genome shotgun (WGS) entry which is preliminary data.</text>
</comment>
<evidence type="ECO:0000256" key="1">
    <source>
        <dbReference type="ARBA" id="ARBA00004651"/>
    </source>
</evidence>
<name>A0A7X2N463_9FIRM</name>
<dbReference type="SUPFAM" id="SSF82866">
    <property type="entry name" value="Multidrug efflux transporter AcrB transmembrane domain"/>
    <property type="match status" value="2"/>
</dbReference>
<feature type="domain" description="Membrane transport protein MMPL" evidence="7">
    <location>
        <begin position="454"/>
        <end position="671"/>
    </location>
</feature>
<feature type="transmembrane region" description="Helical" evidence="6">
    <location>
        <begin position="617"/>
        <end position="636"/>
    </location>
</feature>
<accession>A0A7X2N463</accession>
<evidence type="ECO:0000256" key="2">
    <source>
        <dbReference type="ARBA" id="ARBA00022475"/>
    </source>
</evidence>
<keyword evidence="2" id="KW-1003">Cell membrane</keyword>
<keyword evidence="3 6" id="KW-0812">Transmembrane</keyword>
<evidence type="ECO:0000313" key="8">
    <source>
        <dbReference type="EMBL" id="MSS02155.1"/>
    </source>
</evidence>
<dbReference type="AlphaFoldDB" id="A0A7X2N463"/>
<protein>
    <submittedName>
        <fullName evidence="8">MMPL family transporter</fullName>
    </submittedName>
</protein>
<keyword evidence="5 6" id="KW-0472">Membrane</keyword>
<feature type="transmembrane region" description="Helical" evidence="6">
    <location>
        <begin position="268"/>
        <end position="292"/>
    </location>
</feature>
<feature type="transmembrane region" description="Helical" evidence="6">
    <location>
        <begin position="225"/>
        <end position="247"/>
    </location>
</feature>
<comment type="subcellular location">
    <subcellularLocation>
        <location evidence="1">Cell membrane</location>
        <topology evidence="1">Multi-pass membrane protein</topology>
    </subcellularLocation>
</comment>
<feature type="transmembrane region" description="Helical" evidence="6">
    <location>
        <begin position="199"/>
        <end position="219"/>
    </location>
</feature>
<evidence type="ECO:0000259" key="7">
    <source>
        <dbReference type="Pfam" id="PF03176"/>
    </source>
</evidence>